<dbReference type="Proteomes" id="UP001498398">
    <property type="component" value="Unassembled WGS sequence"/>
</dbReference>
<protein>
    <recommendedName>
        <fullName evidence="6">PLP-dependent transferase</fullName>
    </recommendedName>
</protein>
<gene>
    <name evidence="4" type="ORF">VKT23_017929</name>
</gene>
<keyword evidence="3" id="KW-0456">Lyase</keyword>
<dbReference type="PANTHER" id="PTHR42735">
    <property type="match status" value="1"/>
</dbReference>
<evidence type="ECO:0000256" key="1">
    <source>
        <dbReference type="ARBA" id="ARBA00001933"/>
    </source>
</evidence>
<evidence type="ECO:0000313" key="5">
    <source>
        <dbReference type="Proteomes" id="UP001498398"/>
    </source>
</evidence>
<dbReference type="Gene3D" id="3.40.640.10">
    <property type="entry name" value="Type I PLP-dependent aspartate aminotransferase-like (Major domain)"/>
    <property type="match status" value="1"/>
</dbReference>
<evidence type="ECO:0000256" key="2">
    <source>
        <dbReference type="ARBA" id="ARBA00022898"/>
    </source>
</evidence>
<dbReference type="InterPro" id="IPR002129">
    <property type="entry name" value="PyrdxlP-dep_de-COase"/>
</dbReference>
<comment type="caution">
    <text evidence="4">The sequence shown here is derived from an EMBL/GenBank/DDBJ whole genome shotgun (WGS) entry which is preliminary data.</text>
</comment>
<evidence type="ECO:0000313" key="4">
    <source>
        <dbReference type="EMBL" id="KAK7438594.1"/>
    </source>
</evidence>
<dbReference type="EMBL" id="JBANRG010000078">
    <property type="protein sequence ID" value="KAK7438594.1"/>
    <property type="molecule type" value="Genomic_DNA"/>
</dbReference>
<proteinExistence type="predicted"/>
<keyword evidence="2" id="KW-0663">Pyridoxal phosphate</keyword>
<evidence type="ECO:0000256" key="3">
    <source>
        <dbReference type="ARBA" id="ARBA00023239"/>
    </source>
</evidence>
<dbReference type="InterPro" id="IPR015424">
    <property type="entry name" value="PyrdxlP-dep_Trfase"/>
</dbReference>
<dbReference type="Pfam" id="PF00282">
    <property type="entry name" value="Pyridoxal_deC"/>
    <property type="match status" value="1"/>
</dbReference>
<reference evidence="4 5" key="1">
    <citation type="submission" date="2024-01" db="EMBL/GenBank/DDBJ databases">
        <title>A draft genome for the cacao thread blight pathogen Marasmiellus scandens.</title>
        <authorList>
            <person name="Baruah I.K."/>
            <person name="Leung J."/>
            <person name="Bukari Y."/>
            <person name="Amoako-Attah I."/>
            <person name="Meinhardt L.W."/>
            <person name="Bailey B.A."/>
            <person name="Cohen S.P."/>
        </authorList>
    </citation>
    <scope>NUCLEOTIDE SEQUENCE [LARGE SCALE GENOMIC DNA]</scope>
    <source>
        <strain evidence="4 5">GH-19</strain>
    </source>
</reference>
<organism evidence="4 5">
    <name type="scientific">Marasmiellus scandens</name>
    <dbReference type="NCBI Taxonomy" id="2682957"/>
    <lineage>
        <taxon>Eukaryota</taxon>
        <taxon>Fungi</taxon>
        <taxon>Dikarya</taxon>
        <taxon>Basidiomycota</taxon>
        <taxon>Agaricomycotina</taxon>
        <taxon>Agaricomycetes</taxon>
        <taxon>Agaricomycetidae</taxon>
        <taxon>Agaricales</taxon>
        <taxon>Marasmiineae</taxon>
        <taxon>Omphalotaceae</taxon>
        <taxon>Marasmiellus</taxon>
    </lineage>
</organism>
<keyword evidence="5" id="KW-1185">Reference proteome</keyword>
<evidence type="ECO:0008006" key="6">
    <source>
        <dbReference type="Google" id="ProtNLM"/>
    </source>
</evidence>
<accession>A0ABR1IUY8</accession>
<dbReference type="InterPro" id="IPR015421">
    <property type="entry name" value="PyrdxlP-dep_Trfase_major"/>
</dbReference>
<comment type="cofactor">
    <cofactor evidence="1">
        <name>pyridoxal 5'-phosphate</name>
        <dbReference type="ChEBI" id="CHEBI:597326"/>
    </cofactor>
</comment>
<sequence length="1076" mass="120290">MSLPPSSSLLPRPLSDFKPWEDLTREEKFYRMGSWFLGNHAENAPILTKCMTSIITNVQSGRKEIWKNDEPMIEEVMSESPAFISSVNYLQGVLESLAKSLSKHSVPFYSPRYAGHMSTDLSLPAVLGYALGQHFNQNNVTPEASALTSYMEYVVGQQLCYILGFKTSSDDVYEDDVIGWGHITADGSIANLESIWHVLIARNLKYYPFSLQLAMRPGEKFEFIGQSFDIKLCNGKTKRFNLCDSWDLLNLSPSTVADIPKRLYDNYGISSDALSDVLRPFSIQTLGMEELNKRFKIEQHAKYMVSIANHYSWPKGCAIAGIGRENLIEIGVDLDIRMDTDKLEKQLESCLENKQAVFCVVAVCGTTEHGAVDPVKRIVELRDKMAEKGLSFMIHGDAAWGGYFASKVLPGLRGPRRKPYAFSINLNKWTNTQLGMLEKVDTITIDPHKSGYIPYPAGALCMRDSRFRFLTTWTSAYINTEGTEDLNMGIYGIEGSKPGAAAVAVLLSHEFLGLQRDDKGGYANLLGTAMLTGIKMYGHWVTMDLLSDSLVVTPLNRLPSEVAGESQEKIREQKRTILNKIVNRDNYELEDDEEAMALMGQIGSDTMINAFVCNFKIDGKVNDDIVQANFLNDRLYERLSVRTIRDVINDKPLIINRTVFKHSAYKNTLEFLKQRMEVKGGPEDIVALSNVSMSPFPTKGQFLKDMMADFRTIAEQEIENCLVRVKERPSVHVFLLQGIQTGSLHLVHLPMFHIKNHQRQLILSVTISDLDIQKVKELEAKSAGVLTVHTSSKTLEGLQDIDTILREKTFIADIRSGFPTIYSASTLDSHAISGVKFMILEKRFDASLHSVPNSYPDAMPFVLYGSGKSFNLHHVITKAPNVQLIAADVILDPGLDVDPKELYLVTLDNYMEWSMQPFSDTQRPVFFKPEKQLCATVYTVDKDLIAEKGILNAINNTGVKKGKLTLPAKSNLYIDYSLLNEAIAADIYITAPEVNKVNSVADFLVKAFKDGTIIWTDNVIDALRKTYPDMSGCSVTLGLPDRLPGPGTPFAIVSRFAPMNKKSQTPDVIYAAQKSE</sequence>
<name>A0ABR1IUY8_9AGAR</name>
<dbReference type="SUPFAM" id="SSF53383">
    <property type="entry name" value="PLP-dependent transferases"/>
    <property type="match status" value="1"/>
</dbReference>
<dbReference type="PANTHER" id="PTHR42735:SF4">
    <property type="entry name" value="PYRIDOXAL PHOSPHATE-DEPENDENT DECARBOXYLASE FAMILY PROTEIN"/>
    <property type="match status" value="1"/>
</dbReference>
<dbReference type="InterPro" id="IPR050477">
    <property type="entry name" value="GrpII_AminoAcid_Decarb"/>
</dbReference>